<dbReference type="SUPFAM" id="SSF53756">
    <property type="entry name" value="UDP-Glycosyltransferase/glycogen phosphorylase"/>
    <property type="match status" value="1"/>
</dbReference>
<proteinExistence type="predicted"/>
<sequence>MIIVHAKGNSQLGIGNLSRSYELIKYLSITKDVIGIFECDENIFRRYDINNIYRVNNLNEALELVTKYKSFIYISDLVSPKKELSSFLKENGAKQILHFNGINSGFEPDILFVTDGFDYEFFDNRFKIYRGFEYYIVGNEVIKNRKKKLKHIKSIKNILICFGGADPAFFTEYFAKNINDFKYNYKIVLGPAMPKNRKENILTIKKNNIEYIDSPKNMIELLLNSDLLITLGGMTTYEAMCLGVPASAVRWNYLEYIVKSFGEKNMITDLGNIDEAYENLLNLNLDNVNKVCKNAYNIIDGSALKNIEKVINSINGESL</sequence>
<keyword evidence="1" id="KW-0378">Hydrolase</keyword>
<dbReference type="Gene3D" id="3.40.50.2000">
    <property type="entry name" value="Glycogen Phosphorylase B"/>
    <property type="match status" value="1"/>
</dbReference>
<name>A0AAE7E7Y8_9BACT</name>
<dbReference type="AlphaFoldDB" id="A0AAE7E7Y8"/>
<reference evidence="1 2" key="1">
    <citation type="submission" date="2020-05" db="EMBL/GenBank/DDBJ databases">
        <title>Complete genome sequencing of Campylobacter and Arcobacter type strains.</title>
        <authorList>
            <person name="Miller W.G."/>
            <person name="Yee E."/>
        </authorList>
    </citation>
    <scope>NUCLEOTIDE SEQUENCE [LARGE SCALE GENOMIC DNA]</scope>
    <source>
        <strain evidence="1 2">LMG 25694</strain>
    </source>
</reference>
<protein>
    <submittedName>
        <fullName evidence="1">UDP-2,4-diacetamido-2,4, 6-trideoxy-beta-L-altropyranosyl transferase</fullName>
        <ecNumber evidence="1">3.6.1.57</ecNumber>
    </submittedName>
</protein>
<accession>A0AAE7E7Y8</accession>
<dbReference type="GO" id="GO:0016787">
    <property type="term" value="F:hydrolase activity"/>
    <property type="evidence" value="ECO:0007669"/>
    <property type="project" value="UniProtKB-KW"/>
</dbReference>
<keyword evidence="2" id="KW-1185">Reference proteome</keyword>
<dbReference type="KEGG" id="adz:ADFLV_2816"/>
<gene>
    <name evidence="1" type="primary">pseG</name>
    <name evidence="1" type="ORF">ADFLV_2816</name>
</gene>
<organism evidence="1 2">
    <name type="scientific">Arcobacter defluvii</name>
    <dbReference type="NCBI Taxonomy" id="873191"/>
    <lineage>
        <taxon>Bacteria</taxon>
        <taxon>Pseudomonadati</taxon>
        <taxon>Campylobacterota</taxon>
        <taxon>Epsilonproteobacteria</taxon>
        <taxon>Campylobacterales</taxon>
        <taxon>Arcobacteraceae</taxon>
        <taxon>Arcobacter</taxon>
    </lineage>
</organism>
<dbReference type="Proteomes" id="UP000503313">
    <property type="component" value="Chromosome"/>
</dbReference>
<evidence type="ECO:0000313" key="2">
    <source>
        <dbReference type="Proteomes" id="UP000503313"/>
    </source>
</evidence>
<dbReference type="EC" id="3.6.1.57" evidence="1"/>
<dbReference type="GO" id="GO:0016740">
    <property type="term" value="F:transferase activity"/>
    <property type="evidence" value="ECO:0007669"/>
    <property type="project" value="UniProtKB-KW"/>
</dbReference>
<keyword evidence="1" id="KW-0808">Transferase</keyword>
<evidence type="ECO:0000313" key="1">
    <source>
        <dbReference type="EMBL" id="QKF78786.1"/>
    </source>
</evidence>
<dbReference type="EMBL" id="CP053835">
    <property type="protein sequence ID" value="QKF78786.1"/>
    <property type="molecule type" value="Genomic_DNA"/>
</dbReference>
<dbReference type="RefSeq" id="WP_129010775.1">
    <property type="nucleotide sequence ID" value="NZ_CP053835.1"/>
</dbReference>